<dbReference type="EMBL" id="MN738749">
    <property type="protein sequence ID" value="QHS83078.1"/>
    <property type="molecule type" value="Genomic_DNA"/>
</dbReference>
<dbReference type="InterPro" id="IPR012340">
    <property type="entry name" value="NA-bd_OB-fold"/>
</dbReference>
<evidence type="ECO:0000259" key="1">
    <source>
        <dbReference type="SMART" id="SM00955"/>
    </source>
</evidence>
<proteinExistence type="predicted"/>
<dbReference type="PANTHER" id="PTHR23355:SF9">
    <property type="entry name" value="DIS3-LIKE EXONUCLEASE 2"/>
    <property type="match status" value="1"/>
</dbReference>
<reference evidence="2" key="1">
    <citation type="journal article" date="2020" name="Nature">
        <title>Giant virus diversity and host interactions through global metagenomics.</title>
        <authorList>
            <person name="Schulz F."/>
            <person name="Roux S."/>
            <person name="Paez-Espino D."/>
            <person name="Jungbluth S."/>
            <person name="Walsh D.A."/>
            <person name="Denef V.J."/>
            <person name="McMahon K.D."/>
            <person name="Konstantinidis K.T."/>
            <person name="Eloe-Fadrosh E.A."/>
            <person name="Kyrpides N.C."/>
            <person name="Woyke T."/>
        </authorList>
    </citation>
    <scope>NUCLEOTIDE SEQUENCE</scope>
    <source>
        <strain evidence="2">GVMAG-S-ERX555943-30</strain>
    </source>
</reference>
<dbReference type="GO" id="GO:0006402">
    <property type="term" value="P:mRNA catabolic process"/>
    <property type="evidence" value="ECO:0007669"/>
    <property type="project" value="TreeGrafter"/>
</dbReference>
<dbReference type="GO" id="GO:0003723">
    <property type="term" value="F:RNA binding"/>
    <property type="evidence" value="ECO:0007669"/>
    <property type="project" value="InterPro"/>
</dbReference>
<name>A0A6C0ATM4_9ZZZZ</name>
<organism evidence="2">
    <name type="scientific">viral metagenome</name>
    <dbReference type="NCBI Taxonomy" id="1070528"/>
    <lineage>
        <taxon>unclassified sequences</taxon>
        <taxon>metagenomes</taxon>
        <taxon>organismal metagenomes</taxon>
    </lineage>
</organism>
<protein>
    <recommendedName>
        <fullName evidence="1">RNB domain-containing protein</fullName>
    </recommendedName>
</protein>
<dbReference type="GO" id="GO:0000932">
    <property type="term" value="C:P-body"/>
    <property type="evidence" value="ECO:0007669"/>
    <property type="project" value="TreeGrafter"/>
</dbReference>
<dbReference type="InterPro" id="IPR050180">
    <property type="entry name" value="RNR_Ribonuclease"/>
</dbReference>
<dbReference type="SUPFAM" id="SSF50249">
    <property type="entry name" value="Nucleic acid-binding proteins"/>
    <property type="match status" value="1"/>
</dbReference>
<dbReference type="Pfam" id="PF00773">
    <property type="entry name" value="RNB"/>
    <property type="match status" value="2"/>
</dbReference>
<evidence type="ECO:0000313" key="2">
    <source>
        <dbReference type="EMBL" id="QHS83078.1"/>
    </source>
</evidence>
<dbReference type="SMART" id="SM00955">
    <property type="entry name" value="RNB"/>
    <property type="match status" value="1"/>
</dbReference>
<dbReference type="PANTHER" id="PTHR23355">
    <property type="entry name" value="RIBONUCLEASE"/>
    <property type="match status" value="1"/>
</dbReference>
<sequence>MTTYRLEIHHKDYSSWRLIDETNNKPVEVGSINPIQDKLFDQDILDDKFVLSQRSVKLKKIPGILLLEGNKTYGRHKNRLLYKCIPHNKHLPVFLVPYELKIGFSKHFQNKYVLFSYDSWDTKHPYGLLDETIGDVNLLTNTSMYLLHCNDLVYSHKKIQKKIGKIDYDTTLMDIVEKHNVESLEHKNIFSIDPSGSKDLDDAMSIDQVSETKYIVRIYIANVLLWIDYLDLWEELTNQPSTIYLPNEKKSMLPNILGDQFCSLLEKQKKLVQVFEFCIENNNVNKAESKIYNALVTIKKNYVYDEEKLQSNKHYLLLEELTQNITSDYMDSHEVVSYWMVEANKWMADTLHNNEKGIYRTAHYSELPTDVSLEHKDVIQTYLHTHSQYMLYKHDGLTHSVMREDKYVHVTSPIRRMVDICNQYYFQLITNNEVSLKAALFMNRIEDMIDDMNARLKKIKKVQNQMNLLSGVETHNIDLNKEFKGVIIDKDVGGEYNEYQVFIPELSLFQQVRSNEIKEIYDDVFVKMYYLQDEYITYKKIRCQMI</sequence>
<dbReference type="AlphaFoldDB" id="A0A6C0ATM4"/>
<dbReference type="InterPro" id="IPR001900">
    <property type="entry name" value="RNase_II/R"/>
</dbReference>
<accession>A0A6C0ATM4</accession>
<feature type="domain" description="RNB" evidence="1">
    <location>
        <begin position="181"/>
        <end position="432"/>
    </location>
</feature>
<dbReference type="GO" id="GO:0000175">
    <property type="term" value="F:3'-5'-RNA exonuclease activity"/>
    <property type="evidence" value="ECO:0007669"/>
    <property type="project" value="TreeGrafter"/>
</dbReference>